<feature type="coiled-coil region" evidence="1">
    <location>
        <begin position="202"/>
        <end position="229"/>
    </location>
</feature>
<gene>
    <name evidence="3" type="ORF">EHUX00137_LOCUS44350</name>
</gene>
<name>A0A7S3TW96_EMIHU</name>
<protein>
    <submittedName>
        <fullName evidence="3">Uncharacterized protein</fullName>
    </submittedName>
</protein>
<accession>A0A7S3TW96</accession>
<dbReference type="AlphaFoldDB" id="A0A7S3TW96"/>
<sequence>MAGNLFVLFASVAAFSPRHWPSRSGRTRHAIPAADGSADEGLPELQRCVLVAELECRAKQCVVDGDLAGEAASYRELLSLEPPTAPWLSAATSARRGLQELLLQSAQRELEQCGEEGCRPDPGQFGDHLGPLIQQARRAGEEVRQTLASRSLDDVDRIRSLVVGLLERGESEALADAERAQSAISYTRLVEGDPAIFASWQLEEARRRLADSRLLRKSIENDLNRLELQLLQGDPSLAFLRTVLFSSRAAGEMPPPPDSVWLREQLETGALPRDPELLRTLIEQARVNPQLVARLVTQAKDNRGKDMTTRFRNDPALLEGRPESLALDDVGFT</sequence>
<proteinExistence type="predicted"/>
<reference evidence="3" key="1">
    <citation type="submission" date="2021-01" db="EMBL/GenBank/DDBJ databases">
        <authorList>
            <person name="Corre E."/>
            <person name="Pelletier E."/>
            <person name="Niang G."/>
            <person name="Scheremetjew M."/>
            <person name="Finn R."/>
            <person name="Kale V."/>
            <person name="Holt S."/>
            <person name="Cochrane G."/>
            <person name="Meng A."/>
            <person name="Brown T."/>
            <person name="Cohen L."/>
        </authorList>
    </citation>
    <scope>NUCLEOTIDE SEQUENCE</scope>
    <source>
        <strain evidence="3">379</strain>
    </source>
</reference>
<organism evidence="3">
    <name type="scientific">Emiliania huxleyi</name>
    <name type="common">Coccolithophore</name>
    <name type="synonym">Pontosphaera huxleyi</name>
    <dbReference type="NCBI Taxonomy" id="2903"/>
    <lineage>
        <taxon>Eukaryota</taxon>
        <taxon>Haptista</taxon>
        <taxon>Haptophyta</taxon>
        <taxon>Prymnesiophyceae</taxon>
        <taxon>Isochrysidales</taxon>
        <taxon>Noelaerhabdaceae</taxon>
        <taxon>Emiliania</taxon>
    </lineage>
</organism>
<evidence type="ECO:0000256" key="2">
    <source>
        <dbReference type="SAM" id="MobiDB-lite"/>
    </source>
</evidence>
<feature type="region of interest" description="Disordered" evidence="2">
    <location>
        <begin position="20"/>
        <end position="39"/>
    </location>
</feature>
<evidence type="ECO:0000313" key="3">
    <source>
        <dbReference type="EMBL" id="CAE0594325.1"/>
    </source>
</evidence>
<dbReference type="EMBL" id="HBIR01056977">
    <property type="protein sequence ID" value="CAE0594325.1"/>
    <property type="molecule type" value="Transcribed_RNA"/>
</dbReference>
<keyword evidence="1" id="KW-0175">Coiled coil</keyword>
<evidence type="ECO:0000256" key="1">
    <source>
        <dbReference type="SAM" id="Coils"/>
    </source>
</evidence>